<dbReference type="Pfam" id="PF00248">
    <property type="entry name" value="Aldo_ket_red"/>
    <property type="match status" value="1"/>
</dbReference>
<dbReference type="PROSITE" id="PS00063">
    <property type="entry name" value="ALDOKETO_REDUCTASE_3"/>
    <property type="match status" value="1"/>
</dbReference>
<sequence>MGSYIEPEKVFTLNTGAAIPAFGLGTWQSAPEETIKAVKHAISVGYRHIDTAYFYGNEESIGQALKEVLDEGVVDRKDLFITTKLWCTYHTRVEEALDKSLQSLGLDYVDLYLMHWPIAMNANGNHDTRPMKEDGSRDLDTTRSHVQTYHDMEKLLVSGKVKAIGVANYSVGYLKELLANCSVVPAVCQVELHPRLPQEELVAFCRQHGIHNTAYSPLGSSGAPLISDPVVQALATQKAKPAGNILLNYHVERGCSVLPKSVDPSRIAQNRQLVPLSKSDMLELSAISKDRPKRFLCPDFAGQFGWTDTK</sequence>
<evidence type="ECO:0000256" key="6">
    <source>
        <dbReference type="PIRSR" id="PIRSR000097-1"/>
    </source>
</evidence>
<feature type="domain" description="NADP-dependent oxidoreductase" evidence="9">
    <location>
        <begin position="23"/>
        <end position="287"/>
    </location>
</feature>
<dbReference type="STRING" id="212818.A0A0D1ZS74"/>
<dbReference type="RefSeq" id="XP_016221202.1">
    <property type="nucleotide sequence ID" value="XM_016371870.1"/>
</dbReference>
<dbReference type="InterPro" id="IPR020471">
    <property type="entry name" value="AKR"/>
</dbReference>
<keyword evidence="11" id="KW-1185">Reference proteome</keyword>
<evidence type="ECO:0000256" key="1">
    <source>
        <dbReference type="ARBA" id="ARBA00012845"/>
    </source>
</evidence>
<evidence type="ECO:0000256" key="4">
    <source>
        <dbReference type="ARBA" id="ARBA00047534"/>
    </source>
</evidence>
<dbReference type="EC" id="1.1.1.307" evidence="1"/>
<accession>A0A0D1ZS74</accession>
<comment type="catalytic activity">
    <reaction evidence="4">
        <text>xylitol + NADP(+) = D-xylose + NADPH + H(+)</text>
        <dbReference type="Rhea" id="RHEA:27445"/>
        <dbReference type="ChEBI" id="CHEBI:15378"/>
        <dbReference type="ChEBI" id="CHEBI:17151"/>
        <dbReference type="ChEBI" id="CHEBI:53455"/>
        <dbReference type="ChEBI" id="CHEBI:57783"/>
        <dbReference type="ChEBI" id="CHEBI:58349"/>
        <dbReference type="EC" id="1.1.1.307"/>
    </reaction>
</comment>
<dbReference type="OMA" id="QICIAFM"/>
<dbReference type="HOGENOM" id="CLU_023205_0_0_1"/>
<dbReference type="OrthoDB" id="416253at2759"/>
<dbReference type="Proteomes" id="UP000054302">
    <property type="component" value="Unassembled WGS sequence"/>
</dbReference>
<evidence type="ECO:0000259" key="9">
    <source>
        <dbReference type="Pfam" id="PF00248"/>
    </source>
</evidence>
<dbReference type="GO" id="GO:0016616">
    <property type="term" value="F:oxidoreductase activity, acting on the CH-OH group of donors, NAD or NADP as acceptor"/>
    <property type="evidence" value="ECO:0007669"/>
    <property type="project" value="UniProtKB-ARBA"/>
</dbReference>
<proteinExistence type="predicted"/>
<protein>
    <recommendedName>
        <fullName evidence="1">D-xylose reductase [NAD(P)H]</fullName>
        <ecNumber evidence="1">1.1.1.307</ecNumber>
    </recommendedName>
</protein>
<evidence type="ECO:0000256" key="5">
    <source>
        <dbReference type="ARBA" id="ARBA00049485"/>
    </source>
</evidence>
<gene>
    <name evidence="10" type="ORF">PV10_07014</name>
</gene>
<dbReference type="EMBL" id="KN847524">
    <property type="protein sequence ID" value="KIV89628.1"/>
    <property type="molecule type" value="Genomic_DNA"/>
</dbReference>
<feature type="site" description="Lowers pKa of active site Tyr" evidence="8">
    <location>
        <position position="84"/>
    </location>
</feature>
<dbReference type="InterPro" id="IPR036812">
    <property type="entry name" value="NAD(P)_OxRdtase_dom_sf"/>
</dbReference>
<keyword evidence="2" id="KW-0560">Oxidoreductase</keyword>
<feature type="active site" description="Proton donor" evidence="6">
    <location>
        <position position="55"/>
    </location>
</feature>
<evidence type="ECO:0000256" key="8">
    <source>
        <dbReference type="PIRSR" id="PIRSR000097-3"/>
    </source>
</evidence>
<comment type="catalytic activity">
    <reaction evidence="5">
        <text>xylitol + NAD(+) = D-xylose + NADH + H(+)</text>
        <dbReference type="Rhea" id="RHEA:27441"/>
        <dbReference type="ChEBI" id="CHEBI:15378"/>
        <dbReference type="ChEBI" id="CHEBI:17151"/>
        <dbReference type="ChEBI" id="CHEBI:53455"/>
        <dbReference type="ChEBI" id="CHEBI:57540"/>
        <dbReference type="ChEBI" id="CHEBI:57945"/>
        <dbReference type="EC" id="1.1.1.307"/>
    </reaction>
</comment>
<dbReference type="AlphaFoldDB" id="A0A0D1ZS74"/>
<dbReference type="VEuPathDB" id="FungiDB:PV10_07014"/>
<organism evidence="10 11">
    <name type="scientific">Exophiala mesophila</name>
    <name type="common">Black yeast-like fungus</name>
    <dbReference type="NCBI Taxonomy" id="212818"/>
    <lineage>
        <taxon>Eukaryota</taxon>
        <taxon>Fungi</taxon>
        <taxon>Dikarya</taxon>
        <taxon>Ascomycota</taxon>
        <taxon>Pezizomycotina</taxon>
        <taxon>Eurotiomycetes</taxon>
        <taxon>Chaetothyriomycetidae</taxon>
        <taxon>Chaetothyriales</taxon>
        <taxon>Herpotrichiellaceae</taxon>
        <taxon>Exophiala</taxon>
    </lineage>
</organism>
<evidence type="ECO:0000256" key="2">
    <source>
        <dbReference type="ARBA" id="ARBA00023002"/>
    </source>
</evidence>
<reference evidence="10 11" key="1">
    <citation type="submission" date="2015-01" db="EMBL/GenBank/DDBJ databases">
        <title>The Genome Sequence of Exophiala mesophila CBS40295.</title>
        <authorList>
            <consortium name="The Broad Institute Genomics Platform"/>
            <person name="Cuomo C."/>
            <person name="de Hoog S."/>
            <person name="Gorbushina A."/>
            <person name="Stielow B."/>
            <person name="Teixiera M."/>
            <person name="Abouelleil A."/>
            <person name="Chapman S.B."/>
            <person name="Priest M."/>
            <person name="Young S.K."/>
            <person name="Wortman J."/>
            <person name="Nusbaum C."/>
            <person name="Birren B."/>
        </authorList>
    </citation>
    <scope>NUCLEOTIDE SEQUENCE [LARGE SCALE GENOMIC DNA]</scope>
    <source>
        <strain evidence="10 11">CBS 40295</strain>
    </source>
</reference>
<dbReference type="GeneID" id="27324859"/>
<dbReference type="PRINTS" id="PR00069">
    <property type="entry name" value="ALDKETRDTASE"/>
</dbReference>
<dbReference type="SUPFAM" id="SSF51430">
    <property type="entry name" value="NAD(P)-linked oxidoreductase"/>
    <property type="match status" value="1"/>
</dbReference>
<evidence type="ECO:0000256" key="3">
    <source>
        <dbReference type="ARBA" id="ARBA00025065"/>
    </source>
</evidence>
<evidence type="ECO:0000313" key="10">
    <source>
        <dbReference type="EMBL" id="KIV89628.1"/>
    </source>
</evidence>
<dbReference type="InterPro" id="IPR023210">
    <property type="entry name" value="NADP_OxRdtase_dom"/>
</dbReference>
<comment type="function">
    <text evidence="3">Catalyzes the initial reaction in the xylose utilization pathway by reducing D-xylose into xylitol. Xylose is a major component of hemicelluloses such as xylan. Most fungi utilize D-xylose via three enzymatic reactions, xylose reductase (XR), xylitol dehydrogenase (XDH), and xylulokinase, to form xylulose 5-phosphate, which enters pentose phosphate pathway.</text>
</comment>
<dbReference type="InterPro" id="IPR018170">
    <property type="entry name" value="Aldo/ket_reductase_CS"/>
</dbReference>
<feature type="binding site" evidence="7">
    <location>
        <position position="115"/>
    </location>
    <ligand>
        <name>substrate</name>
    </ligand>
</feature>
<dbReference type="FunFam" id="3.20.20.100:FF:000002">
    <property type="entry name" value="2,5-diketo-D-gluconic acid reductase A"/>
    <property type="match status" value="1"/>
</dbReference>
<dbReference type="PIRSF" id="PIRSF000097">
    <property type="entry name" value="AKR"/>
    <property type="match status" value="1"/>
</dbReference>
<dbReference type="Gene3D" id="3.20.20.100">
    <property type="entry name" value="NADP-dependent oxidoreductase domain"/>
    <property type="match status" value="1"/>
</dbReference>
<dbReference type="PANTHER" id="PTHR11732">
    <property type="entry name" value="ALDO/KETO REDUCTASE"/>
    <property type="match status" value="1"/>
</dbReference>
<evidence type="ECO:0000256" key="7">
    <source>
        <dbReference type="PIRSR" id="PIRSR000097-2"/>
    </source>
</evidence>
<dbReference type="PROSITE" id="PS00798">
    <property type="entry name" value="ALDOKETO_REDUCTASE_1"/>
    <property type="match status" value="1"/>
</dbReference>
<name>A0A0D1ZS74_EXOME</name>
<evidence type="ECO:0000313" key="11">
    <source>
        <dbReference type="Proteomes" id="UP000054302"/>
    </source>
</evidence>